<feature type="domain" description="Helicase ATP-binding" evidence="8">
    <location>
        <begin position="148"/>
        <end position="276"/>
    </location>
</feature>
<dbReference type="InterPro" id="IPR014001">
    <property type="entry name" value="Helicase_ATP-bd"/>
</dbReference>
<dbReference type="InterPro" id="IPR050520">
    <property type="entry name" value="INO80/SWR1_helicase"/>
</dbReference>
<dbReference type="GO" id="GO:0006338">
    <property type="term" value="P:chromatin remodeling"/>
    <property type="evidence" value="ECO:0007669"/>
    <property type="project" value="TreeGrafter"/>
</dbReference>
<dbReference type="SUPFAM" id="SSF52540">
    <property type="entry name" value="P-loop containing nucleoside triphosphate hydrolases"/>
    <property type="match status" value="1"/>
</dbReference>
<organism evidence="9">
    <name type="scientific">Oikopleura dioica</name>
    <name type="common">Tunicate</name>
    <dbReference type="NCBI Taxonomy" id="34765"/>
    <lineage>
        <taxon>Eukaryota</taxon>
        <taxon>Metazoa</taxon>
        <taxon>Chordata</taxon>
        <taxon>Tunicata</taxon>
        <taxon>Appendicularia</taxon>
        <taxon>Copelata</taxon>
        <taxon>Oikopleuridae</taxon>
        <taxon>Oikopleura</taxon>
    </lineage>
</organism>
<dbReference type="Gene3D" id="3.40.50.10810">
    <property type="entry name" value="Tandem AAA-ATPase domain"/>
    <property type="match status" value="1"/>
</dbReference>
<name>E4Y5W7_OIKDI</name>
<evidence type="ECO:0000256" key="2">
    <source>
        <dbReference type="ARBA" id="ARBA00022741"/>
    </source>
</evidence>
<comment type="subcellular location">
    <subcellularLocation>
        <location evidence="1">Nucleus</location>
    </subcellularLocation>
</comment>
<evidence type="ECO:0000256" key="5">
    <source>
        <dbReference type="ARBA" id="ARBA00023125"/>
    </source>
</evidence>
<dbReference type="EMBL" id="FN654289">
    <property type="protein sequence ID" value="CBY31017.1"/>
    <property type="molecule type" value="Genomic_DNA"/>
</dbReference>
<dbReference type="GO" id="GO:0005524">
    <property type="term" value="F:ATP binding"/>
    <property type="evidence" value="ECO:0007669"/>
    <property type="project" value="UniProtKB-KW"/>
</dbReference>
<dbReference type="GO" id="GO:0000812">
    <property type="term" value="C:Swr1 complex"/>
    <property type="evidence" value="ECO:0007669"/>
    <property type="project" value="TreeGrafter"/>
</dbReference>
<dbReference type="GO" id="GO:0016887">
    <property type="term" value="F:ATP hydrolysis activity"/>
    <property type="evidence" value="ECO:0007669"/>
    <property type="project" value="TreeGrafter"/>
</dbReference>
<dbReference type="PANTHER" id="PTHR45685:SF1">
    <property type="entry name" value="HELICASE SRCAP"/>
    <property type="match status" value="1"/>
</dbReference>
<reference evidence="9" key="1">
    <citation type="journal article" date="2010" name="Science">
        <title>Plasticity of animal genome architecture unmasked by rapid evolution of a pelagic tunicate.</title>
        <authorList>
            <person name="Denoeud F."/>
            <person name="Henriet S."/>
            <person name="Mungpakdee S."/>
            <person name="Aury J.M."/>
            <person name="Da Silva C."/>
            <person name="Brinkmann H."/>
            <person name="Mikhaleva J."/>
            <person name="Olsen L.C."/>
            <person name="Jubin C."/>
            <person name="Canestro C."/>
            <person name="Bouquet J.M."/>
            <person name="Danks G."/>
            <person name="Poulain J."/>
            <person name="Campsteijn C."/>
            <person name="Adamski M."/>
            <person name="Cross I."/>
            <person name="Yadetie F."/>
            <person name="Muffato M."/>
            <person name="Louis A."/>
            <person name="Butcher S."/>
            <person name="Tsagkogeorga G."/>
            <person name="Konrad A."/>
            <person name="Singh S."/>
            <person name="Jensen M.F."/>
            <person name="Cong E.H."/>
            <person name="Eikeseth-Otteraa H."/>
            <person name="Noel B."/>
            <person name="Anthouard V."/>
            <person name="Porcel B.M."/>
            <person name="Kachouri-Lafond R."/>
            <person name="Nishino A."/>
            <person name="Ugolini M."/>
            <person name="Chourrout P."/>
            <person name="Nishida H."/>
            <person name="Aasland R."/>
            <person name="Huzurbazar S."/>
            <person name="Westhof E."/>
            <person name="Delsuc F."/>
            <person name="Lehrach H."/>
            <person name="Reinhardt R."/>
            <person name="Weissenbach J."/>
            <person name="Roy S.W."/>
            <person name="Artiguenave F."/>
            <person name="Postlethwait J.H."/>
            <person name="Manak J.R."/>
            <person name="Thompson E.M."/>
            <person name="Jaillon O."/>
            <person name="Du Pasquier L."/>
            <person name="Boudinot P."/>
            <person name="Liberles D.A."/>
            <person name="Volff J.N."/>
            <person name="Philippe H."/>
            <person name="Lenhard B."/>
            <person name="Roest Crollius H."/>
            <person name="Wincker P."/>
            <person name="Chourrout D."/>
        </authorList>
    </citation>
    <scope>NUCLEOTIDE SEQUENCE [LARGE SCALE GENOMIC DNA]</scope>
</reference>
<dbReference type="PANTHER" id="PTHR45685">
    <property type="entry name" value="HELICASE SRCAP-RELATED"/>
    <property type="match status" value="1"/>
</dbReference>
<evidence type="ECO:0000256" key="7">
    <source>
        <dbReference type="SAM" id="MobiDB-lite"/>
    </source>
</evidence>
<dbReference type="GO" id="GO:0042393">
    <property type="term" value="F:histone binding"/>
    <property type="evidence" value="ECO:0007669"/>
    <property type="project" value="TreeGrafter"/>
</dbReference>
<keyword evidence="5" id="KW-0238">DNA-binding</keyword>
<evidence type="ECO:0000256" key="4">
    <source>
        <dbReference type="ARBA" id="ARBA00022840"/>
    </source>
</evidence>
<evidence type="ECO:0000256" key="1">
    <source>
        <dbReference type="ARBA" id="ARBA00004123"/>
    </source>
</evidence>
<evidence type="ECO:0000259" key="8">
    <source>
        <dbReference type="PROSITE" id="PS51192"/>
    </source>
</evidence>
<protein>
    <recommendedName>
        <fullName evidence="8">Helicase ATP-binding domain-containing protein</fullName>
    </recommendedName>
</protein>
<dbReference type="Proteomes" id="UP000011014">
    <property type="component" value="Unassembled WGS sequence"/>
</dbReference>
<dbReference type="GO" id="GO:0004386">
    <property type="term" value="F:helicase activity"/>
    <property type="evidence" value="ECO:0007669"/>
    <property type="project" value="UniProtKB-KW"/>
</dbReference>
<dbReference type="InterPro" id="IPR038718">
    <property type="entry name" value="SNF2-like_sf"/>
</dbReference>
<evidence type="ECO:0000256" key="6">
    <source>
        <dbReference type="ARBA" id="ARBA00023242"/>
    </source>
</evidence>
<keyword evidence="3" id="KW-0347">Helicase</keyword>
<sequence length="276" mass="32165">MSTADSRAASDYELSAEDSDASASIASDEEDHSEDELRQLEDQQDDDLLEIYAKLYGHKVPEKQEINEEEKINKESENPEKKQKLEELEKIIDEKSITPDLPESPKDEKTENLNKITNTARSMLPTGLTLGENHVKTPIPSLMKGKLRDYQHIGLDWLVSLKNYSETTISLLAHLAVNQGQWGPHLVVVPTSVLLNWDLEFKKWFPGFKVIAYYGSQKERKEKRRGWSRENMFHCVITSYNLVIQDQRMFKRKDWNYLILDEAHNIKNWMSQRWQT</sequence>
<proteinExistence type="predicted"/>
<dbReference type="GO" id="GO:0003677">
    <property type="term" value="F:DNA binding"/>
    <property type="evidence" value="ECO:0007669"/>
    <property type="project" value="UniProtKB-KW"/>
</dbReference>
<keyword evidence="4" id="KW-0067">ATP-binding</keyword>
<dbReference type="AlphaFoldDB" id="E4Y5W7"/>
<gene>
    <name evidence="9" type="ORF">GSOID_T00018968001</name>
</gene>
<feature type="non-terminal residue" evidence="9">
    <location>
        <position position="276"/>
    </location>
</feature>
<keyword evidence="2" id="KW-0547">Nucleotide-binding</keyword>
<evidence type="ECO:0000256" key="3">
    <source>
        <dbReference type="ARBA" id="ARBA00022806"/>
    </source>
</evidence>
<feature type="region of interest" description="Disordered" evidence="7">
    <location>
        <begin position="59"/>
        <end position="110"/>
    </location>
</feature>
<accession>E4Y5W7</accession>
<dbReference type="InterPro" id="IPR000330">
    <property type="entry name" value="SNF2_N"/>
</dbReference>
<feature type="region of interest" description="Disordered" evidence="7">
    <location>
        <begin position="1"/>
        <end position="45"/>
    </location>
</feature>
<evidence type="ECO:0000313" key="9">
    <source>
        <dbReference type="EMBL" id="CBY31017.1"/>
    </source>
</evidence>
<dbReference type="InterPro" id="IPR027417">
    <property type="entry name" value="P-loop_NTPase"/>
</dbReference>
<dbReference type="PROSITE" id="PS51192">
    <property type="entry name" value="HELICASE_ATP_BIND_1"/>
    <property type="match status" value="1"/>
</dbReference>
<keyword evidence="6" id="KW-0539">Nucleus</keyword>
<keyword evidence="3" id="KW-0378">Hydrolase</keyword>
<dbReference type="Pfam" id="PF00176">
    <property type="entry name" value="SNF2-rel_dom"/>
    <property type="match status" value="1"/>
</dbReference>